<dbReference type="AlphaFoldDB" id="A0ABD0M911"/>
<comment type="caution">
    <text evidence="2">The sequence shown here is derived from an EMBL/GenBank/DDBJ whole genome shotgun (WGS) entry which is preliminary data.</text>
</comment>
<evidence type="ECO:0000313" key="2">
    <source>
        <dbReference type="EMBL" id="KAK7508304.1"/>
    </source>
</evidence>
<name>A0ABD0M911_9CAEN</name>
<keyword evidence="3" id="KW-1185">Reference proteome</keyword>
<evidence type="ECO:0000313" key="3">
    <source>
        <dbReference type="Proteomes" id="UP001519460"/>
    </source>
</evidence>
<evidence type="ECO:0000256" key="1">
    <source>
        <dbReference type="SAM" id="MobiDB-lite"/>
    </source>
</evidence>
<dbReference type="EMBL" id="JACVVK020000002">
    <property type="protein sequence ID" value="KAK7508304.1"/>
    <property type="molecule type" value="Genomic_DNA"/>
</dbReference>
<accession>A0ABD0M911</accession>
<gene>
    <name evidence="2" type="ORF">BaRGS_00000543</name>
</gene>
<sequence length="83" mass="9157">MPFSYDTHPYVKLSFIGREDRLHKILHVIFGREGQGHQSSVTVALTDGTSSGARAGRPTSRNGYIQKAGAAKKQNEELTRSNK</sequence>
<organism evidence="2 3">
    <name type="scientific">Batillaria attramentaria</name>
    <dbReference type="NCBI Taxonomy" id="370345"/>
    <lineage>
        <taxon>Eukaryota</taxon>
        <taxon>Metazoa</taxon>
        <taxon>Spiralia</taxon>
        <taxon>Lophotrochozoa</taxon>
        <taxon>Mollusca</taxon>
        <taxon>Gastropoda</taxon>
        <taxon>Caenogastropoda</taxon>
        <taxon>Sorbeoconcha</taxon>
        <taxon>Cerithioidea</taxon>
        <taxon>Batillariidae</taxon>
        <taxon>Batillaria</taxon>
    </lineage>
</organism>
<proteinExistence type="predicted"/>
<protein>
    <submittedName>
        <fullName evidence="2">Uncharacterized protein</fullName>
    </submittedName>
</protein>
<feature type="region of interest" description="Disordered" evidence="1">
    <location>
        <begin position="45"/>
        <end position="83"/>
    </location>
</feature>
<dbReference type="Proteomes" id="UP001519460">
    <property type="component" value="Unassembled WGS sequence"/>
</dbReference>
<feature type="compositionally biased region" description="Basic and acidic residues" evidence="1">
    <location>
        <begin position="73"/>
        <end position="83"/>
    </location>
</feature>
<reference evidence="2 3" key="1">
    <citation type="journal article" date="2023" name="Sci. Data">
        <title>Genome assembly of the Korean intertidal mud-creeper Batillaria attramentaria.</title>
        <authorList>
            <person name="Patra A.K."/>
            <person name="Ho P.T."/>
            <person name="Jun S."/>
            <person name="Lee S.J."/>
            <person name="Kim Y."/>
            <person name="Won Y.J."/>
        </authorList>
    </citation>
    <scope>NUCLEOTIDE SEQUENCE [LARGE SCALE GENOMIC DNA]</scope>
    <source>
        <strain evidence="2">Wonlab-2016</strain>
    </source>
</reference>